<proteinExistence type="predicted"/>
<dbReference type="AlphaFoldDB" id="A0A7L3PSF3"/>
<evidence type="ECO:0000256" key="5">
    <source>
        <dbReference type="ARBA" id="ARBA00023180"/>
    </source>
</evidence>
<evidence type="ECO:0000256" key="2">
    <source>
        <dbReference type="ARBA" id="ARBA00022692"/>
    </source>
</evidence>
<reference evidence="8 9" key="1">
    <citation type="submission" date="2019-09" db="EMBL/GenBank/DDBJ databases">
        <title>Bird 10,000 Genomes (B10K) Project - Family phase.</title>
        <authorList>
            <person name="Zhang G."/>
        </authorList>
    </citation>
    <scope>NUCLEOTIDE SEQUENCE [LARGE SCALE GENOMIC DNA]</scope>
    <source>
        <strain evidence="8">OUT-0059</strain>
        <tissue evidence="8">Muscle</tissue>
    </source>
</reference>
<feature type="non-terminal residue" evidence="8">
    <location>
        <position position="1"/>
    </location>
</feature>
<dbReference type="EMBL" id="VZUH01050350">
    <property type="protein sequence ID" value="NXU92420.1"/>
    <property type="molecule type" value="Genomic_DNA"/>
</dbReference>
<keyword evidence="5" id="KW-0325">Glycoprotein</keyword>
<dbReference type="GO" id="GO:0005509">
    <property type="term" value="F:calcium ion binding"/>
    <property type="evidence" value="ECO:0007669"/>
    <property type="project" value="UniProtKB-UniRule"/>
</dbReference>
<sequence length="61" mass="6564">APVFTQERYTGHVLENAPVGSVVLTVLATDQDTGVNGDISYQFRQAVGQSDSAFELDYKTG</sequence>
<keyword evidence="3" id="KW-1133">Transmembrane helix</keyword>
<dbReference type="PANTHER" id="PTHR24028:SF328">
    <property type="entry name" value="CADHERIN-3"/>
    <property type="match status" value="1"/>
</dbReference>
<feature type="non-terminal residue" evidence="8">
    <location>
        <position position="61"/>
    </location>
</feature>
<evidence type="ECO:0000259" key="7">
    <source>
        <dbReference type="PROSITE" id="PS50268"/>
    </source>
</evidence>
<protein>
    <submittedName>
        <fullName evidence="8">PCDG4 protein</fullName>
    </submittedName>
</protein>
<keyword evidence="9" id="KW-1185">Reference proteome</keyword>
<evidence type="ECO:0000256" key="4">
    <source>
        <dbReference type="ARBA" id="ARBA00023136"/>
    </source>
</evidence>
<gene>
    <name evidence="8" type="primary">Pcdhga4_0</name>
    <name evidence="8" type="ORF">XIPELE_R15048</name>
</gene>
<dbReference type="InterPro" id="IPR015919">
    <property type="entry name" value="Cadherin-like_sf"/>
</dbReference>
<dbReference type="InterPro" id="IPR002126">
    <property type="entry name" value="Cadherin-like_dom"/>
</dbReference>
<feature type="domain" description="Cadherin" evidence="7">
    <location>
        <begin position="5"/>
        <end position="61"/>
    </location>
</feature>
<dbReference type="PROSITE" id="PS50268">
    <property type="entry name" value="CADHERIN_2"/>
    <property type="match status" value="1"/>
</dbReference>
<dbReference type="SUPFAM" id="SSF49313">
    <property type="entry name" value="Cadherin-like"/>
    <property type="match status" value="1"/>
</dbReference>
<comment type="subcellular location">
    <subcellularLocation>
        <location evidence="1">Membrane</location>
        <topology evidence="1">Single-pass membrane protein</topology>
    </subcellularLocation>
</comment>
<evidence type="ECO:0000256" key="1">
    <source>
        <dbReference type="ARBA" id="ARBA00004167"/>
    </source>
</evidence>
<dbReference type="GO" id="GO:0007156">
    <property type="term" value="P:homophilic cell adhesion via plasma membrane adhesion molecules"/>
    <property type="evidence" value="ECO:0007669"/>
    <property type="project" value="InterPro"/>
</dbReference>
<dbReference type="InterPro" id="IPR050174">
    <property type="entry name" value="Protocadherin/Cadherin-CA"/>
</dbReference>
<evidence type="ECO:0000313" key="9">
    <source>
        <dbReference type="Proteomes" id="UP000551443"/>
    </source>
</evidence>
<organism evidence="8 9">
    <name type="scientific">Xiphorhynchus elegans</name>
    <name type="common">elegant woodcreeper</name>
    <dbReference type="NCBI Taxonomy" id="269412"/>
    <lineage>
        <taxon>Eukaryota</taxon>
        <taxon>Metazoa</taxon>
        <taxon>Chordata</taxon>
        <taxon>Craniata</taxon>
        <taxon>Vertebrata</taxon>
        <taxon>Euteleostomi</taxon>
        <taxon>Archelosauria</taxon>
        <taxon>Archosauria</taxon>
        <taxon>Dinosauria</taxon>
        <taxon>Saurischia</taxon>
        <taxon>Theropoda</taxon>
        <taxon>Coelurosauria</taxon>
        <taxon>Aves</taxon>
        <taxon>Neognathae</taxon>
        <taxon>Neoaves</taxon>
        <taxon>Telluraves</taxon>
        <taxon>Australaves</taxon>
        <taxon>Passeriformes</taxon>
        <taxon>Dendrocolaptidae</taxon>
        <taxon>Xiphorhynchus</taxon>
    </lineage>
</organism>
<dbReference type="GO" id="GO:0005886">
    <property type="term" value="C:plasma membrane"/>
    <property type="evidence" value="ECO:0007669"/>
    <property type="project" value="TreeGrafter"/>
</dbReference>
<dbReference type="CDD" id="cd11304">
    <property type="entry name" value="Cadherin_repeat"/>
    <property type="match status" value="1"/>
</dbReference>
<evidence type="ECO:0000256" key="6">
    <source>
        <dbReference type="PROSITE-ProRule" id="PRU00043"/>
    </source>
</evidence>
<keyword evidence="2" id="KW-0812">Transmembrane</keyword>
<keyword evidence="4" id="KW-0472">Membrane</keyword>
<keyword evidence="6" id="KW-0106">Calcium</keyword>
<evidence type="ECO:0000256" key="3">
    <source>
        <dbReference type="ARBA" id="ARBA00022989"/>
    </source>
</evidence>
<dbReference type="Gene3D" id="2.60.40.60">
    <property type="entry name" value="Cadherins"/>
    <property type="match status" value="1"/>
</dbReference>
<dbReference type="Proteomes" id="UP000551443">
    <property type="component" value="Unassembled WGS sequence"/>
</dbReference>
<dbReference type="PANTHER" id="PTHR24028">
    <property type="entry name" value="CADHERIN-87A"/>
    <property type="match status" value="1"/>
</dbReference>
<accession>A0A7L3PSF3</accession>
<comment type="caution">
    <text evidence="8">The sequence shown here is derived from an EMBL/GenBank/DDBJ whole genome shotgun (WGS) entry which is preliminary data.</text>
</comment>
<dbReference type="Pfam" id="PF00028">
    <property type="entry name" value="Cadherin"/>
    <property type="match status" value="1"/>
</dbReference>
<evidence type="ECO:0000313" key="8">
    <source>
        <dbReference type="EMBL" id="NXU92420.1"/>
    </source>
</evidence>
<name>A0A7L3PSF3_9DEND</name>